<dbReference type="RefSeq" id="WP_209853343.1">
    <property type="nucleotide sequence ID" value="NZ_CBCRVE010000010.1"/>
</dbReference>
<keyword evidence="4" id="KW-1185">Reference proteome</keyword>
<dbReference type="Gene3D" id="3.30.200.20">
    <property type="entry name" value="Phosphorylase Kinase, domain 1"/>
    <property type="match status" value="1"/>
</dbReference>
<dbReference type="PANTHER" id="PTHR21064:SF6">
    <property type="entry name" value="AMINOGLYCOSIDE PHOSPHOTRANSFERASE DOMAIN-CONTAINING PROTEIN"/>
    <property type="match status" value="1"/>
</dbReference>
<dbReference type="EMBL" id="JAGGKP010000020">
    <property type="protein sequence ID" value="MBP1938647.1"/>
    <property type="molecule type" value="Genomic_DNA"/>
</dbReference>
<dbReference type="SUPFAM" id="SSF56112">
    <property type="entry name" value="Protein kinase-like (PK-like)"/>
    <property type="match status" value="1"/>
</dbReference>
<organism evidence="3 4">
    <name type="scientific">Paenibacillus sediminis</name>
    <dbReference type="NCBI Taxonomy" id="664909"/>
    <lineage>
        <taxon>Bacteria</taxon>
        <taxon>Bacillati</taxon>
        <taxon>Bacillota</taxon>
        <taxon>Bacilli</taxon>
        <taxon>Bacillales</taxon>
        <taxon>Paenibacillaceae</taxon>
        <taxon>Paenibacillus</taxon>
    </lineage>
</organism>
<proteinExistence type="inferred from homology"/>
<sequence length="334" mass="39047">MSSTDAILSEMLLKESSKAFGIKPEDLKLQAGGFQNSVYSFIRNNREYVLRLTHSTRRDLNLIKGELDFVNHLSNSGVSVSRAIPSVNDHYAEQISIGQDTYYATSFEKAKGRPVDVSDDQEWNRDFFQRWGKLLGKMHATAKKYEAPDLAIKRPEWSKNNPDIHNIKNHMPSEMIANKYSELLTALTTLDRHDDLFGLIHNDFHQGNFFVHDSQITVFDFDDSAYYWFASDIAVSFYHAYWQGTSVHPNRKDFSEQFMKSFLEGYSKENNITKEMVSQIPLFLKMREIFLYVLFLRNWDPNHLQDWQRATLQNLKFNIENDVPYSDLDFHKII</sequence>
<evidence type="ECO:0000256" key="1">
    <source>
        <dbReference type="ARBA" id="ARBA00038240"/>
    </source>
</evidence>
<comment type="similarity">
    <text evidence="1">Belongs to the pseudomonas-type ThrB family.</text>
</comment>
<keyword evidence="3" id="KW-0808">Transferase</keyword>
<dbReference type="Proteomes" id="UP001519273">
    <property type="component" value="Unassembled WGS sequence"/>
</dbReference>
<reference evidence="3 4" key="1">
    <citation type="submission" date="2021-03" db="EMBL/GenBank/DDBJ databases">
        <title>Genomic Encyclopedia of Type Strains, Phase IV (KMG-IV): sequencing the most valuable type-strain genomes for metagenomic binning, comparative biology and taxonomic classification.</title>
        <authorList>
            <person name="Goeker M."/>
        </authorList>
    </citation>
    <scope>NUCLEOTIDE SEQUENCE [LARGE SCALE GENOMIC DNA]</scope>
    <source>
        <strain evidence="3 4">DSM 23491</strain>
    </source>
</reference>
<accession>A0ABS4H8Q1</accession>
<feature type="domain" description="Aminoglycoside phosphotransferase" evidence="2">
    <location>
        <begin position="31"/>
        <end position="243"/>
    </location>
</feature>
<evidence type="ECO:0000259" key="2">
    <source>
        <dbReference type="Pfam" id="PF01636"/>
    </source>
</evidence>
<evidence type="ECO:0000313" key="4">
    <source>
        <dbReference type="Proteomes" id="UP001519273"/>
    </source>
</evidence>
<name>A0ABS4H8Q1_9BACL</name>
<dbReference type="Pfam" id="PF01636">
    <property type="entry name" value="APH"/>
    <property type="match status" value="1"/>
</dbReference>
<dbReference type="InterPro" id="IPR011009">
    <property type="entry name" value="Kinase-like_dom_sf"/>
</dbReference>
<dbReference type="GO" id="GO:0016301">
    <property type="term" value="F:kinase activity"/>
    <property type="evidence" value="ECO:0007669"/>
    <property type="project" value="UniProtKB-KW"/>
</dbReference>
<protein>
    <submittedName>
        <fullName evidence="3">Ser/Thr protein kinase RdoA (MazF antagonist)</fullName>
    </submittedName>
</protein>
<comment type="caution">
    <text evidence="3">The sequence shown here is derived from an EMBL/GenBank/DDBJ whole genome shotgun (WGS) entry which is preliminary data.</text>
</comment>
<dbReference type="InterPro" id="IPR050249">
    <property type="entry name" value="Pseudomonas-type_ThrB"/>
</dbReference>
<keyword evidence="3" id="KW-0418">Kinase</keyword>
<gene>
    <name evidence="3" type="ORF">J2Z20_003589</name>
</gene>
<evidence type="ECO:0000313" key="3">
    <source>
        <dbReference type="EMBL" id="MBP1938647.1"/>
    </source>
</evidence>
<dbReference type="Gene3D" id="3.90.1200.10">
    <property type="match status" value="1"/>
</dbReference>
<dbReference type="InterPro" id="IPR002575">
    <property type="entry name" value="Aminoglycoside_PTrfase"/>
</dbReference>
<dbReference type="PANTHER" id="PTHR21064">
    <property type="entry name" value="AMINOGLYCOSIDE PHOSPHOTRANSFERASE DOMAIN-CONTAINING PROTEIN-RELATED"/>
    <property type="match status" value="1"/>
</dbReference>